<gene>
    <name evidence="3" type="ORF">H0241_04210</name>
</gene>
<name>A0A838B1R6_9HYPH</name>
<dbReference type="EMBL" id="JACDTY010000002">
    <property type="protein sequence ID" value="MBA1139460.1"/>
    <property type="molecule type" value="Genomic_DNA"/>
</dbReference>
<organism evidence="3 4">
    <name type="scientific">Mesorhizobium neociceri</name>
    <dbReference type="NCBI Taxonomy" id="1307853"/>
    <lineage>
        <taxon>Bacteria</taxon>
        <taxon>Pseudomonadati</taxon>
        <taxon>Pseudomonadota</taxon>
        <taxon>Alphaproteobacteria</taxon>
        <taxon>Hyphomicrobiales</taxon>
        <taxon>Phyllobacteriaceae</taxon>
        <taxon>Mesorhizobium</taxon>
    </lineage>
</organism>
<evidence type="ECO:0000313" key="3">
    <source>
        <dbReference type="EMBL" id="MBA1139460.1"/>
    </source>
</evidence>
<evidence type="ECO:0000259" key="2">
    <source>
        <dbReference type="Pfam" id="PF21934"/>
    </source>
</evidence>
<dbReference type="Pfam" id="PF21934">
    <property type="entry name" value="Yop-YscD_ppl_3rd"/>
    <property type="match status" value="1"/>
</dbReference>
<evidence type="ECO:0000259" key="1">
    <source>
        <dbReference type="Pfam" id="PF16697"/>
    </source>
</evidence>
<keyword evidence="4" id="KW-1185">Reference proteome</keyword>
<dbReference type="Proteomes" id="UP000558284">
    <property type="component" value="Unassembled WGS sequence"/>
</dbReference>
<dbReference type="Pfam" id="PF16697">
    <property type="entry name" value="Yop-YscD_cpl"/>
    <property type="match status" value="1"/>
</dbReference>
<evidence type="ECO:0008006" key="5">
    <source>
        <dbReference type="Google" id="ProtNLM"/>
    </source>
</evidence>
<protein>
    <recommendedName>
        <fullName evidence="5">EscD/YscD/HrpQ family type III secretion system inner membrane ring protein</fullName>
    </recommendedName>
</protein>
<feature type="domain" description="YscD cytoplasmic" evidence="1">
    <location>
        <begin position="21"/>
        <end position="111"/>
    </location>
</feature>
<evidence type="ECO:0000313" key="4">
    <source>
        <dbReference type="Proteomes" id="UP000558284"/>
    </source>
</evidence>
<reference evidence="3 4" key="1">
    <citation type="submission" date="2020-07" db="EMBL/GenBank/DDBJ databases">
        <title>Definition of the novel symbiovar canariense within Mesorhizobium novociceri, a new species of genus Mesorhizobium nodulating Cicer canariense in the Caldera de Taburiente National Park (La Palma, Canary Islands).</title>
        <authorList>
            <person name="Leon-Barrios M."/>
            <person name="Perez-Yepez J."/>
            <person name="Flores-Felix J.D."/>
            <person name="Ramirez-Baena M.H."/>
            <person name="Pulido-Suarez L."/>
            <person name="Igual J.M."/>
            <person name="Velazquez E."/>
            <person name="Peix A."/>
        </authorList>
    </citation>
    <scope>NUCLEOTIDE SEQUENCE [LARGE SCALE GENOMIC DNA]</scope>
    <source>
        <strain evidence="3 4">CCANP35</strain>
    </source>
</reference>
<proteinExistence type="predicted"/>
<dbReference type="InterPro" id="IPR032030">
    <property type="entry name" value="YscD_cytoplasmic_dom"/>
</dbReference>
<comment type="caution">
    <text evidence="3">The sequence shown here is derived from an EMBL/GenBank/DDBJ whole genome shotgun (WGS) entry which is preliminary data.</text>
</comment>
<accession>A0A838B1R6</accession>
<dbReference type="InterPro" id="IPR008984">
    <property type="entry name" value="SMAD_FHA_dom_sf"/>
</dbReference>
<dbReference type="InterPro" id="IPR053946">
    <property type="entry name" value="YscD_ppl_3rd"/>
</dbReference>
<sequence length="457" mass="49053">MTDMSMEQVAVAGDEAKLTLRVLSGPNRGAETSLEEGVWLIGASATDDIAFPDPELAASHLRIAVEAGRIQIIALAPGVRIDGRQLTSGSWTVLDPLSRIQVGRTVFGIGPAGSSFPESAPMVESGDLDTSGCLSTGSEVASALFGRRLCRMAGSTSRPLRLGAVACALLITPVICWATNERVPPSAREVAPTLDPMRAARDIIHDLNVAPDFNVILADDKLIIEGDLRPEEQSGVKAALRNTGLNTEVLFKRPVSDSQLINLVTTVIRSFGIRGNVRLNGAGKITVTGYGPSDAKVAEALHRLRQDIPGLREVNDAIATPERARVFLETAMTVQLRGSVHILTRPNGVFVSGWLTPIAFETWQTVASRFQQKFGPYILLETQFTPVTLPAPRGVNIGRTPYVVIENGTRLKIGDSLEALGEILAIDRGGISVRIGADEVHVPYPSKPRWIAEEGER</sequence>
<dbReference type="AlphaFoldDB" id="A0A838B1R6"/>
<dbReference type="SUPFAM" id="SSF49879">
    <property type="entry name" value="SMAD/FHA domain"/>
    <property type="match status" value="1"/>
</dbReference>
<feature type="domain" description="YscD-like Bon-like" evidence="2">
    <location>
        <begin position="335"/>
        <end position="383"/>
    </location>
</feature>
<dbReference type="Gene3D" id="2.60.200.20">
    <property type="match status" value="1"/>
</dbReference>